<sequence>MAWNSTSEKAKRATQAKVVEMRSSGKGPSEPAGEEKAKDELAKERGKDLHSGMELLELDFLLSIVENTKGDDKNDVTMRKLNFNELLRREELNEADSNALKVYAINDGNLYSKDIQCEAMKELTTRTTHKSKRSG</sequence>
<feature type="compositionally biased region" description="Basic and acidic residues" evidence="1">
    <location>
        <begin position="33"/>
        <end position="46"/>
    </location>
</feature>
<evidence type="ECO:0000256" key="1">
    <source>
        <dbReference type="SAM" id="MobiDB-lite"/>
    </source>
</evidence>
<feature type="region of interest" description="Disordered" evidence="1">
    <location>
        <begin position="1"/>
        <end position="46"/>
    </location>
</feature>
<dbReference type="AlphaFoldDB" id="X1TAU2"/>
<protein>
    <submittedName>
        <fullName evidence="2">Uncharacterized protein</fullName>
    </submittedName>
</protein>
<reference evidence="2" key="1">
    <citation type="journal article" date="2014" name="Front. Microbiol.">
        <title>High frequency of phylogenetically diverse reductive dehalogenase-homologous genes in deep subseafloor sedimentary metagenomes.</title>
        <authorList>
            <person name="Kawai M."/>
            <person name="Futagami T."/>
            <person name="Toyoda A."/>
            <person name="Takaki Y."/>
            <person name="Nishi S."/>
            <person name="Hori S."/>
            <person name="Arai W."/>
            <person name="Tsubouchi T."/>
            <person name="Morono Y."/>
            <person name="Uchiyama I."/>
            <person name="Ito T."/>
            <person name="Fujiyama A."/>
            <person name="Inagaki F."/>
            <person name="Takami H."/>
        </authorList>
    </citation>
    <scope>NUCLEOTIDE SEQUENCE</scope>
    <source>
        <strain evidence="2">Expedition CK06-06</strain>
    </source>
</reference>
<gene>
    <name evidence="2" type="ORF">S12H4_14867</name>
</gene>
<organism evidence="2">
    <name type="scientific">marine sediment metagenome</name>
    <dbReference type="NCBI Taxonomy" id="412755"/>
    <lineage>
        <taxon>unclassified sequences</taxon>
        <taxon>metagenomes</taxon>
        <taxon>ecological metagenomes</taxon>
    </lineage>
</organism>
<proteinExistence type="predicted"/>
<comment type="caution">
    <text evidence="2">The sequence shown here is derived from an EMBL/GenBank/DDBJ whole genome shotgun (WGS) entry which is preliminary data.</text>
</comment>
<evidence type="ECO:0000313" key="2">
    <source>
        <dbReference type="EMBL" id="GAI84680.1"/>
    </source>
</evidence>
<accession>X1TAU2</accession>
<name>X1TAU2_9ZZZZ</name>
<dbReference type="EMBL" id="BARW01007107">
    <property type="protein sequence ID" value="GAI84680.1"/>
    <property type="molecule type" value="Genomic_DNA"/>
</dbReference>